<comment type="caution">
    <text evidence="3">The sequence shown here is derived from an EMBL/GenBank/DDBJ whole genome shotgun (WGS) entry which is preliminary data.</text>
</comment>
<proteinExistence type="predicted"/>
<sequence>MEEEEAPNLPLDIIYQIPKYISEPASLARAASSCKLWRSVIKDPAFLDRLKTQHLDHGFTSSLLLGFFYLDSAEAPEHLWQHHKDKTRCMAPSFTPTSELLPFTGLKEGYNSARPLSLGAFIQGIGSSLNFYEPVASQDSFLVLRRHSKDPGGHCRADKIRVCNPLTGEVFRPLDIPYMPPDHYALLVADDNTLDGRMTQSFQLVAIWIKGKRFMYIYYCSKTRSWWRPVNFPELMAGLYLVSTPAAASHGRIHWLCGCWKNWTLSHVVTLHVVGEELSYLELPSEIKRSKTPLLGLLFIVTTSSLKSNPCIPSTIRSNHGAVTSVLWFRCLPLWSPPPTVLIAPGDSRRSSHAQSRSGGGGCLLSCPGDYALFSGRDNRERQDVASSDIIYKILTQISDPASLVRAASSCKLWRNIIMSPTFLDGLKMQHLGHGFAPSLLLGLFCQDNTHASLLWQCYMEKCYSLEPSFMPTSLLLQSTGQEEGRNAVRPLSLGTFIEGFVASLNFYEPIVSQDGFLVLCHCSRDPATIPDVVRICNPLTGEVFHIPDLIYRPQTDNYALLVTDDVSLDRQMSRSFRLVAVWTTGNRIFYSYYCSKTRSWWKPSTSPQIMPGLFVVSSSASAGHGCIHWLCGNLKSLTVTHVVTLHVDGEELSHLELPSEAKGKKLLANSADGGILLLTLKDLQMSLWKHESESSSDWVLSQVIDMADYLPINNTVLQSRAKVTLEIFQGKSGAVVLWVEKEGLFLFSLSDRSVRKLDNKRVTTKYRLCPYEMDWVSCLVVTKLIADGSSSLDVGRKKVQGRWRTLMTKV</sequence>
<feature type="domain" description="DUF7595" evidence="2">
    <location>
        <begin position="500"/>
        <end position="780"/>
    </location>
</feature>
<evidence type="ECO:0000259" key="2">
    <source>
        <dbReference type="Pfam" id="PF24523"/>
    </source>
</evidence>
<protein>
    <submittedName>
        <fullName evidence="3">Uncharacterized protein</fullName>
    </submittedName>
</protein>
<evidence type="ECO:0000313" key="3">
    <source>
        <dbReference type="EMBL" id="RLN43123.1"/>
    </source>
</evidence>
<dbReference type="PANTHER" id="PTHR35828">
    <property type="entry name" value="OS08G0203800 PROTEIN-RELATED"/>
    <property type="match status" value="1"/>
</dbReference>
<dbReference type="PANTHER" id="PTHR35828:SF15">
    <property type="entry name" value="F-BOX DOMAIN-CONTAINING PROTEIN"/>
    <property type="match status" value="1"/>
</dbReference>
<dbReference type="Pfam" id="PF24523">
    <property type="entry name" value="DUF7595"/>
    <property type="match status" value="1"/>
</dbReference>
<dbReference type="SUPFAM" id="SSF81383">
    <property type="entry name" value="F-box domain"/>
    <property type="match status" value="2"/>
</dbReference>
<dbReference type="InterPro" id="IPR036047">
    <property type="entry name" value="F-box-like_dom_sf"/>
</dbReference>
<accession>A0A3L6TS17</accession>
<name>A0A3L6TS17_PANMI</name>
<dbReference type="Proteomes" id="UP000275267">
    <property type="component" value="Unassembled WGS sequence"/>
</dbReference>
<dbReference type="Pfam" id="PF12937">
    <property type="entry name" value="F-box-like"/>
    <property type="match status" value="1"/>
</dbReference>
<keyword evidence="4" id="KW-1185">Reference proteome</keyword>
<dbReference type="InterPro" id="IPR001810">
    <property type="entry name" value="F-box_dom"/>
</dbReference>
<dbReference type="EMBL" id="PQIB02000001">
    <property type="protein sequence ID" value="RLN43123.1"/>
    <property type="molecule type" value="Genomic_DNA"/>
</dbReference>
<dbReference type="InterPro" id="IPR056016">
    <property type="entry name" value="DUF7595"/>
</dbReference>
<dbReference type="OrthoDB" id="657959at2759"/>
<reference evidence="4" key="1">
    <citation type="journal article" date="2019" name="Nat. Commun.">
        <title>The genome of broomcorn millet.</title>
        <authorList>
            <person name="Zou C."/>
            <person name="Miki D."/>
            <person name="Li D."/>
            <person name="Tang Q."/>
            <person name="Xiao L."/>
            <person name="Rajput S."/>
            <person name="Deng P."/>
            <person name="Jia W."/>
            <person name="Huang R."/>
            <person name="Zhang M."/>
            <person name="Sun Y."/>
            <person name="Hu J."/>
            <person name="Fu X."/>
            <person name="Schnable P.S."/>
            <person name="Li F."/>
            <person name="Zhang H."/>
            <person name="Feng B."/>
            <person name="Zhu X."/>
            <person name="Liu R."/>
            <person name="Schnable J.C."/>
            <person name="Zhu J.-K."/>
            <person name="Zhang H."/>
        </authorList>
    </citation>
    <scope>NUCLEOTIDE SEQUENCE [LARGE SCALE GENOMIC DNA]</scope>
</reference>
<evidence type="ECO:0000259" key="1">
    <source>
        <dbReference type="Pfam" id="PF12937"/>
    </source>
</evidence>
<evidence type="ECO:0000313" key="4">
    <source>
        <dbReference type="Proteomes" id="UP000275267"/>
    </source>
</evidence>
<gene>
    <name evidence="3" type="ORF">C2845_PM01G21970</name>
</gene>
<dbReference type="AlphaFoldDB" id="A0A3L6TS17"/>
<feature type="domain" description="F-box" evidence="1">
    <location>
        <begin position="8"/>
        <end position="46"/>
    </location>
</feature>
<organism evidence="3 4">
    <name type="scientific">Panicum miliaceum</name>
    <name type="common">Proso millet</name>
    <name type="synonym">Broomcorn millet</name>
    <dbReference type="NCBI Taxonomy" id="4540"/>
    <lineage>
        <taxon>Eukaryota</taxon>
        <taxon>Viridiplantae</taxon>
        <taxon>Streptophyta</taxon>
        <taxon>Embryophyta</taxon>
        <taxon>Tracheophyta</taxon>
        <taxon>Spermatophyta</taxon>
        <taxon>Magnoliopsida</taxon>
        <taxon>Liliopsida</taxon>
        <taxon>Poales</taxon>
        <taxon>Poaceae</taxon>
        <taxon>PACMAD clade</taxon>
        <taxon>Panicoideae</taxon>
        <taxon>Panicodae</taxon>
        <taxon>Paniceae</taxon>
        <taxon>Panicinae</taxon>
        <taxon>Panicum</taxon>
        <taxon>Panicum sect. Panicum</taxon>
    </lineage>
</organism>